<dbReference type="Proteomes" id="UP000824469">
    <property type="component" value="Unassembled WGS sequence"/>
</dbReference>
<proteinExistence type="predicted"/>
<evidence type="ECO:0000313" key="3">
    <source>
        <dbReference type="Proteomes" id="UP000824469"/>
    </source>
</evidence>
<evidence type="ECO:0000256" key="1">
    <source>
        <dbReference type="SAM" id="MobiDB-lite"/>
    </source>
</evidence>
<keyword evidence="3" id="KW-1185">Reference proteome</keyword>
<dbReference type="AlphaFoldDB" id="A0AA38GR64"/>
<evidence type="ECO:0000313" key="2">
    <source>
        <dbReference type="EMBL" id="KAH9326813.1"/>
    </source>
</evidence>
<comment type="caution">
    <text evidence="2">The sequence shown here is derived from an EMBL/GenBank/DDBJ whole genome shotgun (WGS) entry which is preliminary data.</text>
</comment>
<accession>A0AA38GR64</accession>
<reference evidence="2 3" key="1">
    <citation type="journal article" date="2021" name="Nat. Plants">
        <title>The Taxus genome provides insights into paclitaxel biosynthesis.</title>
        <authorList>
            <person name="Xiong X."/>
            <person name="Gou J."/>
            <person name="Liao Q."/>
            <person name="Li Y."/>
            <person name="Zhou Q."/>
            <person name="Bi G."/>
            <person name="Li C."/>
            <person name="Du R."/>
            <person name="Wang X."/>
            <person name="Sun T."/>
            <person name="Guo L."/>
            <person name="Liang H."/>
            <person name="Lu P."/>
            <person name="Wu Y."/>
            <person name="Zhang Z."/>
            <person name="Ro D.K."/>
            <person name="Shang Y."/>
            <person name="Huang S."/>
            <person name="Yan J."/>
        </authorList>
    </citation>
    <scope>NUCLEOTIDE SEQUENCE [LARGE SCALE GENOMIC DNA]</scope>
    <source>
        <strain evidence="2">Ta-2019</strain>
    </source>
</reference>
<dbReference type="EMBL" id="JAHRHJ020000002">
    <property type="protein sequence ID" value="KAH9326813.1"/>
    <property type="molecule type" value="Genomic_DNA"/>
</dbReference>
<feature type="compositionally biased region" description="Basic and acidic residues" evidence="1">
    <location>
        <begin position="22"/>
        <end position="37"/>
    </location>
</feature>
<gene>
    <name evidence="2" type="ORF">KI387_006991</name>
</gene>
<protein>
    <submittedName>
        <fullName evidence="2">Uncharacterized protein</fullName>
    </submittedName>
</protein>
<organism evidence="2 3">
    <name type="scientific">Taxus chinensis</name>
    <name type="common">Chinese yew</name>
    <name type="synonym">Taxus wallichiana var. chinensis</name>
    <dbReference type="NCBI Taxonomy" id="29808"/>
    <lineage>
        <taxon>Eukaryota</taxon>
        <taxon>Viridiplantae</taxon>
        <taxon>Streptophyta</taxon>
        <taxon>Embryophyta</taxon>
        <taxon>Tracheophyta</taxon>
        <taxon>Spermatophyta</taxon>
        <taxon>Pinopsida</taxon>
        <taxon>Pinidae</taxon>
        <taxon>Conifers II</taxon>
        <taxon>Cupressales</taxon>
        <taxon>Taxaceae</taxon>
        <taxon>Taxus</taxon>
    </lineage>
</organism>
<feature type="region of interest" description="Disordered" evidence="1">
    <location>
        <begin position="1"/>
        <end position="40"/>
    </location>
</feature>
<name>A0AA38GR64_TAXCH</name>
<feature type="non-terminal residue" evidence="2">
    <location>
        <position position="56"/>
    </location>
</feature>
<sequence>MDANRPVHPKSAQGALCQLGQRDARDADRQKSREPIKSCHVSNAKWDKEAHFGRIG</sequence>